<dbReference type="InterPro" id="IPR000182">
    <property type="entry name" value="GNAT_dom"/>
</dbReference>
<keyword evidence="3" id="KW-0808">Transferase</keyword>
<dbReference type="InterPro" id="IPR016181">
    <property type="entry name" value="Acyl_CoA_acyltransferase"/>
</dbReference>
<feature type="domain" description="N-acetyltransferase" evidence="6">
    <location>
        <begin position="1"/>
        <end position="84"/>
    </location>
</feature>
<evidence type="ECO:0000256" key="1">
    <source>
        <dbReference type="ARBA" id="ARBA00022491"/>
    </source>
</evidence>
<sequence>MVLLTGLAVDRSEQGKGVGATLLAEALRKAVAAGEVAAARLVVVDAVDEEAAAFYERYGLIRVPEHPLRLYRRIKDVRASFDSSDVDVPTKEVGAGLGLTCRIRLL</sequence>
<dbReference type="PANTHER" id="PTHR36449">
    <property type="entry name" value="ACETYLTRANSFERASE-RELATED"/>
    <property type="match status" value="1"/>
</dbReference>
<evidence type="ECO:0000256" key="2">
    <source>
        <dbReference type="ARBA" id="ARBA00022649"/>
    </source>
</evidence>
<reference evidence="7 8" key="1">
    <citation type="submission" date="2017-02" db="EMBL/GenBank/DDBJ databases">
        <title>The new phylogeny of genus Mycobacterium.</title>
        <authorList>
            <person name="Tortoli E."/>
            <person name="Trovato A."/>
            <person name="Cirillo D.M."/>
        </authorList>
    </citation>
    <scope>NUCLEOTIDE SEQUENCE [LARGE SCALE GENOMIC DNA]</scope>
    <source>
        <strain evidence="7 8">IP1130001</strain>
    </source>
</reference>
<protein>
    <recommendedName>
        <fullName evidence="6">N-acetyltransferase domain-containing protein</fullName>
    </recommendedName>
</protein>
<gene>
    <name evidence="7" type="ORF">BST29_20735</name>
</gene>
<evidence type="ECO:0000313" key="8">
    <source>
        <dbReference type="Proteomes" id="UP000243140"/>
    </source>
</evidence>
<dbReference type="Pfam" id="PF00583">
    <property type="entry name" value="Acetyltransf_1"/>
    <property type="match status" value="1"/>
</dbReference>
<evidence type="ECO:0000256" key="5">
    <source>
        <dbReference type="ARBA" id="ARBA00049880"/>
    </source>
</evidence>
<dbReference type="Proteomes" id="UP000243140">
    <property type="component" value="Unassembled WGS sequence"/>
</dbReference>
<comment type="catalytic activity">
    <reaction evidence="5">
        <text>glycyl-tRNA(Gly) + acetyl-CoA = N-acetylglycyl-tRNA(Gly) + CoA + H(+)</text>
        <dbReference type="Rhea" id="RHEA:81867"/>
        <dbReference type="Rhea" id="RHEA-COMP:9683"/>
        <dbReference type="Rhea" id="RHEA-COMP:19766"/>
        <dbReference type="ChEBI" id="CHEBI:15378"/>
        <dbReference type="ChEBI" id="CHEBI:57287"/>
        <dbReference type="ChEBI" id="CHEBI:57288"/>
        <dbReference type="ChEBI" id="CHEBI:78522"/>
        <dbReference type="ChEBI" id="CHEBI:232036"/>
    </reaction>
</comment>
<dbReference type="PROSITE" id="PS51186">
    <property type="entry name" value="GNAT"/>
    <property type="match status" value="1"/>
</dbReference>
<evidence type="ECO:0000259" key="6">
    <source>
        <dbReference type="PROSITE" id="PS51186"/>
    </source>
</evidence>
<organism evidence="7 8">
    <name type="scientific">Mycobacterium malmoense</name>
    <dbReference type="NCBI Taxonomy" id="1780"/>
    <lineage>
        <taxon>Bacteria</taxon>
        <taxon>Bacillati</taxon>
        <taxon>Actinomycetota</taxon>
        <taxon>Actinomycetes</taxon>
        <taxon>Mycobacteriales</taxon>
        <taxon>Mycobacteriaceae</taxon>
        <taxon>Mycobacterium</taxon>
    </lineage>
</organism>
<keyword evidence="2" id="KW-1277">Toxin-antitoxin system</keyword>
<accession>A0ABX3SMW8</accession>
<dbReference type="SUPFAM" id="SSF55729">
    <property type="entry name" value="Acyl-CoA N-acyltransferases (Nat)"/>
    <property type="match status" value="1"/>
</dbReference>
<evidence type="ECO:0000313" key="7">
    <source>
        <dbReference type="EMBL" id="ORA78801.1"/>
    </source>
</evidence>
<dbReference type="PANTHER" id="PTHR36449:SF1">
    <property type="entry name" value="ACETYLTRANSFERASE"/>
    <property type="match status" value="1"/>
</dbReference>
<keyword evidence="1" id="KW-0678">Repressor</keyword>
<keyword evidence="4" id="KW-0012">Acyltransferase</keyword>
<dbReference type="EMBL" id="MVHV01000026">
    <property type="protein sequence ID" value="ORA78801.1"/>
    <property type="molecule type" value="Genomic_DNA"/>
</dbReference>
<dbReference type="RefSeq" id="WP_083011963.1">
    <property type="nucleotide sequence ID" value="NZ_CP060015.1"/>
</dbReference>
<keyword evidence="8" id="KW-1185">Reference proteome</keyword>
<evidence type="ECO:0000256" key="3">
    <source>
        <dbReference type="ARBA" id="ARBA00022679"/>
    </source>
</evidence>
<comment type="caution">
    <text evidence="7">The sequence shown here is derived from an EMBL/GenBank/DDBJ whole genome shotgun (WGS) entry which is preliminary data.</text>
</comment>
<evidence type="ECO:0000256" key="4">
    <source>
        <dbReference type="ARBA" id="ARBA00023315"/>
    </source>
</evidence>
<proteinExistence type="predicted"/>
<name>A0ABX3SMW8_MYCMA</name>
<dbReference type="Gene3D" id="3.40.630.30">
    <property type="match status" value="1"/>
</dbReference>